<dbReference type="AlphaFoldDB" id="A0A9Q0C142"/>
<dbReference type="GO" id="GO:0009166">
    <property type="term" value="P:nucleotide catabolic process"/>
    <property type="evidence" value="ECO:0007669"/>
    <property type="project" value="InterPro"/>
</dbReference>
<keyword evidence="4" id="KW-0812">Transmembrane</keyword>
<feature type="domain" description="Calcineurin-like phosphoesterase" evidence="5">
    <location>
        <begin position="116"/>
        <end position="399"/>
    </location>
</feature>
<feature type="transmembrane region" description="Helical" evidence="4">
    <location>
        <begin position="74"/>
        <end position="96"/>
    </location>
</feature>
<keyword evidence="4" id="KW-0472">Membrane</keyword>
<comment type="caution">
    <text evidence="7">The sequence shown here is derived from an EMBL/GenBank/DDBJ whole genome shotgun (WGS) entry which is preliminary data.</text>
</comment>
<dbReference type="GO" id="GO:0008253">
    <property type="term" value="F:5'-nucleotidase activity"/>
    <property type="evidence" value="ECO:0007669"/>
    <property type="project" value="TreeGrafter"/>
</dbReference>
<evidence type="ECO:0000259" key="6">
    <source>
        <dbReference type="Pfam" id="PF02872"/>
    </source>
</evidence>
<evidence type="ECO:0008006" key="9">
    <source>
        <dbReference type="Google" id="ProtNLM"/>
    </source>
</evidence>
<gene>
    <name evidence="7" type="ORF">LUZ63_020023</name>
</gene>
<dbReference type="InterPro" id="IPR021408">
    <property type="entry name" value="DUF3046"/>
</dbReference>
<name>A0A9Q0C142_9POAL</name>
<sequence>MRHTEFWTRMDAALGSSYSRVWAEQQVLAELDERTPAEALEAGVAPQQVWRAVVLGSASLAPAGALMPVRRTRLTAAVALGASALLLAATGAPSLAKGEKKPAPGRYEQLQMLSFNDFHGNLQAPSGSSGRTVVDHRIDPATGQPVDVTQDSGGVEYLATHLKRARASHGKRTVTVAAGDIVGASPLLSAAFHDEPTVDAMNELGLDVTAVGNHEFDEGYKEIQRLADGGCLPDGDGENNQDSCPDGTFRGADYDILAANVKYAGTDRTILPSYAVKNLGGARIGFIGMTLKGTPDIVTAAGVQGLTFTDEVSTANAVARTLVKRGVNSIVVLVHQGGVPGKQTWTDPATGKAYQVNPAYDAACGKGAGLDPAASPILDISKRLDPSIDMVVSGHTHQPYVCDVPDPAGHSRMVTSASSFGRLFTDTELTYDRRTRDIVRTSVKATNQVVTRDVPKDRAQTSLIERFTALVRPIAAKVLGTISADVNRMPNAAGETPLGDLIADAQLADPSVVTGGKEPVVAFMNPGGIRADLTYANSPYGEAPGEVTYDEAFTVQPFNNYLVSLDLTGQQIYDLLAQQVTGANAGSPKVLQVSKGFAYRLGASGAVDGSVTLDGKPVDRSATYRVVTNNFLAGGGDGFPAFTQGTDVYFGGLDIDAFASYLTAASPYTPPALDRITR</sequence>
<dbReference type="Proteomes" id="UP001151287">
    <property type="component" value="Unassembled WGS sequence"/>
</dbReference>
<dbReference type="GO" id="GO:0008768">
    <property type="term" value="F:UDP-sugar diphosphatase activity"/>
    <property type="evidence" value="ECO:0007669"/>
    <property type="project" value="TreeGrafter"/>
</dbReference>
<evidence type="ECO:0000313" key="7">
    <source>
        <dbReference type="EMBL" id="KAJ1684752.1"/>
    </source>
</evidence>
<dbReference type="EMBL" id="JAMQYH010000009">
    <property type="protein sequence ID" value="KAJ1684752.1"/>
    <property type="molecule type" value="Genomic_DNA"/>
</dbReference>
<dbReference type="PANTHER" id="PTHR11575:SF24">
    <property type="entry name" value="5'-NUCLEOTIDASE"/>
    <property type="match status" value="1"/>
</dbReference>
<keyword evidence="8" id="KW-1185">Reference proteome</keyword>
<organism evidence="7 8">
    <name type="scientific">Rhynchospora breviuscula</name>
    <dbReference type="NCBI Taxonomy" id="2022672"/>
    <lineage>
        <taxon>Eukaryota</taxon>
        <taxon>Viridiplantae</taxon>
        <taxon>Streptophyta</taxon>
        <taxon>Embryophyta</taxon>
        <taxon>Tracheophyta</taxon>
        <taxon>Spermatophyta</taxon>
        <taxon>Magnoliopsida</taxon>
        <taxon>Liliopsida</taxon>
        <taxon>Poales</taxon>
        <taxon>Cyperaceae</taxon>
        <taxon>Cyperoideae</taxon>
        <taxon>Rhynchosporeae</taxon>
        <taxon>Rhynchospora</taxon>
    </lineage>
</organism>
<feature type="domain" description="5'-Nucleotidase C-terminal" evidence="6">
    <location>
        <begin position="479"/>
        <end position="643"/>
    </location>
</feature>
<dbReference type="Pfam" id="PF00149">
    <property type="entry name" value="Metallophos"/>
    <property type="match status" value="1"/>
</dbReference>
<dbReference type="GO" id="GO:0000166">
    <property type="term" value="F:nucleotide binding"/>
    <property type="evidence" value="ECO:0007669"/>
    <property type="project" value="UniProtKB-KW"/>
</dbReference>
<protein>
    <recommendedName>
        <fullName evidence="9">5'-nucleotidase</fullName>
    </recommendedName>
</protein>
<dbReference type="InterPro" id="IPR036907">
    <property type="entry name" value="5'-Nucleotdase_C_sf"/>
</dbReference>
<accession>A0A9Q0C142</accession>
<keyword evidence="3" id="KW-0547">Nucleotide-binding</keyword>
<dbReference type="InterPro" id="IPR029052">
    <property type="entry name" value="Metallo-depent_PP-like"/>
</dbReference>
<keyword evidence="3" id="KW-0378">Hydrolase</keyword>
<dbReference type="Gene3D" id="3.60.21.10">
    <property type="match status" value="1"/>
</dbReference>
<dbReference type="PRINTS" id="PR01607">
    <property type="entry name" value="APYRASEFAMLY"/>
</dbReference>
<keyword evidence="2" id="KW-0732">Signal</keyword>
<dbReference type="SUPFAM" id="SSF56300">
    <property type="entry name" value="Metallo-dependent phosphatases"/>
    <property type="match status" value="1"/>
</dbReference>
<evidence type="ECO:0000256" key="1">
    <source>
        <dbReference type="ARBA" id="ARBA00006654"/>
    </source>
</evidence>
<evidence type="ECO:0000256" key="4">
    <source>
        <dbReference type="SAM" id="Phobius"/>
    </source>
</evidence>
<dbReference type="OrthoDB" id="10252235at2759"/>
<keyword evidence="4" id="KW-1133">Transmembrane helix</keyword>
<dbReference type="PANTHER" id="PTHR11575">
    <property type="entry name" value="5'-NUCLEOTIDASE-RELATED"/>
    <property type="match status" value="1"/>
</dbReference>
<evidence type="ECO:0000259" key="5">
    <source>
        <dbReference type="Pfam" id="PF00149"/>
    </source>
</evidence>
<dbReference type="Gene3D" id="3.90.780.10">
    <property type="entry name" value="5'-Nucleotidase, C-terminal domain"/>
    <property type="match status" value="1"/>
</dbReference>
<evidence type="ECO:0000256" key="3">
    <source>
        <dbReference type="RuleBase" id="RU362119"/>
    </source>
</evidence>
<dbReference type="InterPro" id="IPR008334">
    <property type="entry name" value="5'-Nucleotdase_C"/>
</dbReference>
<reference evidence="7" key="1">
    <citation type="journal article" date="2022" name="Cell">
        <title>Repeat-based holocentromeres influence genome architecture and karyotype evolution.</title>
        <authorList>
            <person name="Hofstatter P.G."/>
            <person name="Thangavel G."/>
            <person name="Lux T."/>
            <person name="Neumann P."/>
            <person name="Vondrak T."/>
            <person name="Novak P."/>
            <person name="Zhang M."/>
            <person name="Costa L."/>
            <person name="Castellani M."/>
            <person name="Scott A."/>
            <person name="Toegelov H."/>
            <person name="Fuchs J."/>
            <person name="Mata-Sucre Y."/>
            <person name="Dias Y."/>
            <person name="Vanzela A.L.L."/>
            <person name="Huettel B."/>
            <person name="Almeida C.C.S."/>
            <person name="Simkova H."/>
            <person name="Souza G."/>
            <person name="Pedrosa-Harand A."/>
            <person name="Macas J."/>
            <person name="Mayer K.F.X."/>
            <person name="Houben A."/>
            <person name="Marques A."/>
        </authorList>
    </citation>
    <scope>NUCLEOTIDE SEQUENCE</scope>
    <source>
        <strain evidence="7">RhyBre1mFocal</strain>
    </source>
</reference>
<evidence type="ECO:0000256" key="2">
    <source>
        <dbReference type="ARBA" id="ARBA00022729"/>
    </source>
</evidence>
<comment type="similarity">
    <text evidence="1 3">Belongs to the 5'-nucleotidase family.</text>
</comment>
<dbReference type="InterPro" id="IPR004843">
    <property type="entry name" value="Calcineurin-like_PHP"/>
</dbReference>
<dbReference type="Pfam" id="PF11248">
    <property type="entry name" value="DUF3046"/>
    <property type="match status" value="1"/>
</dbReference>
<evidence type="ECO:0000313" key="8">
    <source>
        <dbReference type="Proteomes" id="UP001151287"/>
    </source>
</evidence>
<proteinExistence type="inferred from homology"/>
<dbReference type="InterPro" id="IPR006179">
    <property type="entry name" value="5_nucleotidase/apyrase"/>
</dbReference>
<dbReference type="Pfam" id="PF02872">
    <property type="entry name" value="5_nucleotid_C"/>
    <property type="match status" value="1"/>
</dbReference>
<dbReference type="SUPFAM" id="SSF55816">
    <property type="entry name" value="5'-nucleotidase (syn. UDP-sugar hydrolase), C-terminal domain"/>
    <property type="match status" value="1"/>
</dbReference>